<evidence type="ECO:0000313" key="2">
    <source>
        <dbReference type="EMBL" id="MQX37407.1"/>
    </source>
</evidence>
<dbReference type="Gene3D" id="3.40.190.10">
    <property type="entry name" value="Periplasmic binding protein-like II"/>
    <property type="match status" value="2"/>
</dbReference>
<dbReference type="CDD" id="cd13520">
    <property type="entry name" value="PBP2_TAXI_TRAP"/>
    <property type="match status" value="1"/>
</dbReference>
<evidence type="ECO:0000313" key="3">
    <source>
        <dbReference type="Proteomes" id="UP000434582"/>
    </source>
</evidence>
<dbReference type="OrthoDB" id="8477520at2"/>
<dbReference type="NCBIfam" id="TIGR02122">
    <property type="entry name" value="TRAP_TAXI"/>
    <property type="match status" value="1"/>
</dbReference>
<reference evidence="2 3" key="1">
    <citation type="submission" date="2019-10" db="EMBL/GenBank/DDBJ databases">
        <title>Draft whole-genome sequence of the purple nonsulfur photosynthetic bacterium Roseospira navarrensis DSM 15114.</title>
        <authorList>
            <person name="Kyndt J.A."/>
            <person name="Meyer T.E."/>
        </authorList>
    </citation>
    <scope>NUCLEOTIDE SEQUENCE [LARGE SCALE GENOMIC DNA]</scope>
    <source>
        <strain evidence="2 3">DSM 15114</strain>
    </source>
</reference>
<dbReference type="PANTHER" id="PTHR42941:SF1">
    <property type="entry name" value="SLL1037 PROTEIN"/>
    <property type="match status" value="1"/>
</dbReference>
<keyword evidence="3" id="KW-1185">Reference proteome</keyword>
<keyword evidence="1" id="KW-0732">Signal</keyword>
<proteinExistence type="predicted"/>
<dbReference type="Pfam" id="PF16868">
    <property type="entry name" value="NMT1_3"/>
    <property type="match status" value="1"/>
</dbReference>
<feature type="signal peptide" evidence="1">
    <location>
        <begin position="1"/>
        <end position="20"/>
    </location>
</feature>
<protein>
    <submittedName>
        <fullName evidence="2">TAXI family TRAP transporter solute-binding subunit</fullName>
    </submittedName>
</protein>
<organism evidence="2 3">
    <name type="scientific">Roseospira navarrensis</name>
    <dbReference type="NCBI Taxonomy" id="140058"/>
    <lineage>
        <taxon>Bacteria</taxon>
        <taxon>Pseudomonadati</taxon>
        <taxon>Pseudomonadota</taxon>
        <taxon>Alphaproteobacteria</taxon>
        <taxon>Rhodospirillales</taxon>
        <taxon>Rhodospirillaceae</taxon>
        <taxon>Roseospira</taxon>
    </lineage>
</organism>
<evidence type="ECO:0000256" key="1">
    <source>
        <dbReference type="SAM" id="SignalP"/>
    </source>
</evidence>
<accession>A0A7X1ZFI9</accession>
<sequence>MGAAALLATGLGAGASVAQAQDSTSYTLATATTGGTYYPVGVALATLTKVKLEPGTGISMSAITSAGSGENVKLLREDQAQFAILQGLYGKWAWNGTGAVEGDGPQEWMRSVTMLWQNVEHFGIRSDLAESGTISDMAGLEGRGFSIGRKNSGTEGSGREILGNLGYDVDAHFDVAYLGYGPSAEAFVNGTIDGFNIPAGPPVGAITQAFAGAGDALTILDFTDEQMAQANGDGELWTRFVIPAGTYPDQAEDINTIAQPNFLAVHEGVDEESVYQITKTIYENLPFLNNIHPATKAMALDKAIAGLPAPLHPGAAKYFEEQGITIPDHLKAM</sequence>
<dbReference type="Proteomes" id="UP000434582">
    <property type="component" value="Unassembled WGS sequence"/>
</dbReference>
<comment type="caution">
    <text evidence="2">The sequence shown here is derived from an EMBL/GenBank/DDBJ whole genome shotgun (WGS) entry which is preliminary data.</text>
</comment>
<dbReference type="InterPro" id="IPR011852">
    <property type="entry name" value="TRAP_TAXI"/>
</dbReference>
<feature type="chain" id="PRO_5031473797" evidence="1">
    <location>
        <begin position="21"/>
        <end position="333"/>
    </location>
</feature>
<dbReference type="EMBL" id="WIVE01000041">
    <property type="protein sequence ID" value="MQX37407.1"/>
    <property type="molecule type" value="Genomic_DNA"/>
</dbReference>
<dbReference type="PANTHER" id="PTHR42941">
    <property type="entry name" value="SLL1037 PROTEIN"/>
    <property type="match status" value="1"/>
</dbReference>
<gene>
    <name evidence="2" type="ORF">GHC57_12850</name>
</gene>
<dbReference type="AlphaFoldDB" id="A0A7X1ZFI9"/>
<dbReference type="SUPFAM" id="SSF53850">
    <property type="entry name" value="Periplasmic binding protein-like II"/>
    <property type="match status" value="1"/>
</dbReference>
<name>A0A7X1ZFI9_9PROT</name>